<comment type="caution">
    <text evidence="6">The sequence shown here is derived from an EMBL/GenBank/DDBJ whole genome shotgun (WGS) entry which is preliminary data.</text>
</comment>
<dbReference type="Gene3D" id="2.60.120.10">
    <property type="entry name" value="Jelly Rolls"/>
    <property type="match status" value="2"/>
</dbReference>
<gene>
    <name evidence="6" type="ORF">GCM10007383_01110</name>
</gene>
<protein>
    <submittedName>
        <fullName evidence="6">Quercetin 2,3-dioxygenase</fullName>
    </submittedName>
</protein>
<dbReference type="InterPro" id="IPR008778">
    <property type="entry name" value="Pirin_C_dom"/>
</dbReference>
<comment type="cofactor">
    <cofactor evidence="2">
        <name>Fe cation</name>
        <dbReference type="ChEBI" id="CHEBI:24875"/>
    </cofactor>
    <text evidence="2">Binds 1 Fe cation per subunit.</text>
</comment>
<reference evidence="6" key="2">
    <citation type="submission" date="2020-09" db="EMBL/GenBank/DDBJ databases">
        <authorList>
            <person name="Sun Q."/>
            <person name="Kim S."/>
        </authorList>
    </citation>
    <scope>NUCLEOTIDE SEQUENCE</scope>
    <source>
        <strain evidence="6">KCTC 12113</strain>
    </source>
</reference>
<evidence type="ECO:0000259" key="4">
    <source>
        <dbReference type="Pfam" id="PF02678"/>
    </source>
</evidence>
<keyword evidence="2" id="KW-0408">Iron</keyword>
<dbReference type="PIRSF" id="PIRSF006232">
    <property type="entry name" value="Pirin"/>
    <property type="match status" value="1"/>
</dbReference>
<keyword evidence="7" id="KW-1185">Reference proteome</keyword>
<dbReference type="Proteomes" id="UP000634668">
    <property type="component" value="Unassembled WGS sequence"/>
</dbReference>
<dbReference type="AlphaFoldDB" id="A0A918MH38"/>
<dbReference type="InterPro" id="IPR012093">
    <property type="entry name" value="Pirin"/>
</dbReference>
<dbReference type="EMBL" id="BMWP01000001">
    <property type="protein sequence ID" value="GGW21983.1"/>
    <property type="molecule type" value="Genomic_DNA"/>
</dbReference>
<feature type="binding site" evidence="2">
    <location>
        <position position="88"/>
    </location>
    <ligand>
        <name>Fe cation</name>
        <dbReference type="ChEBI" id="CHEBI:24875"/>
    </ligand>
</feature>
<sequence>MSRAGPGGSIQITISQLKNNKMKTKTVELVASPRPPHFVGDGFRVHNFIPSGFRMDMERMSPFIMLDYNSKYTFPPSNTPKGVGVHPHKGFETVTIAYKGRVAHHDSSGGGGIIGEGDVQWMTAANGVLHKEYHETEWSKKGGEFQMVQLWVNLPAKDKKSDPKYQAIKYEDINRYELKDGSGTIEVIAGEYKGTKGSASTFTPVHMFNAKLNNGGKADFQFPAHYNTALLVIEGSMVINGNEEVPTDHLALMANDGETFEIKATENAVVLVLSGEPINEPIAAQGPFVMNTREELMEAFNDFNTGKFGYLED</sequence>
<feature type="domain" description="Pirin C-terminal" evidence="5">
    <location>
        <begin position="208"/>
        <end position="309"/>
    </location>
</feature>
<evidence type="ECO:0000313" key="7">
    <source>
        <dbReference type="Proteomes" id="UP000634668"/>
    </source>
</evidence>
<dbReference type="InterPro" id="IPR014710">
    <property type="entry name" value="RmlC-like_jellyroll"/>
</dbReference>
<proteinExistence type="inferred from homology"/>
<feature type="domain" description="Pirin N-terminal" evidence="4">
    <location>
        <begin position="54"/>
        <end position="152"/>
    </location>
</feature>
<evidence type="ECO:0000256" key="2">
    <source>
        <dbReference type="PIRSR" id="PIRSR006232-1"/>
    </source>
</evidence>
<evidence type="ECO:0000259" key="5">
    <source>
        <dbReference type="Pfam" id="PF05726"/>
    </source>
</evidence>
<evidence type="ECO:0000256" key="1">
    <source>
        <dbReference type="ARBA" id="ARBA00008416"/>
    </source>
</evidence>
<evidence type="ECO:0000313" key="6">
    <source>
        <dbReference type="EMBL" id="GGW21983.1"/>
    </source>
</evidence>
<dbReference type="Pfam" id="PF05726">
    <property type="entry name" value="Pirin_C"/>
    <property type="match status" value="1"/>
</dbReference>
<evidence type="ECO:0000256" key="3">
    <source>
        <dbReference type="RuleBase" id="RU003457"/>
    </source>
</evidence>
<name>A0A918MH38_9FLAO</name>
<accession>A0A918MH38</accession>
<feature type="binding site" evidence="2">
    <location>
        <position position="130"/>
    </location>
    <ligand>
        <name>Fe cation</name>
        <dbReference type="ChEBI" id="CHEBI:24875"/>
    </ligand>
</feature>
<reference evidence="6" key="1">
    <citation type="journal article" date="2014" name="Int. J. Syst. Evol. Microbiol.">
        <title>Complete genome sequence of Corynebacterium casei LMG S-19264T (=DSM 44701T), isolated from a smear-ripened cheese.</title>
        <authorList>
            <consortium name="US DOE Joint Genome Institute (JGI-PGF)"/>
            <person name="Walter F."/>
            <person name="Albersmeier A."/>
            <person name="Kalinowski J."/>
            <person name="Ruckert C."/>
        </authorList>
    </citation>
    <scope>NUCLEOTIDE SEQUENCE</scope>
    <source>
        <strain evidence="6">KCTC 12113</strain>
    </source>
</reference>
<feature type="binding site" evidence="2">
    <location>
        <position position="132"/>
    </location>
    <ligand>
        <name>Fe cation</name>
        <dbReference type="ChEBI" id="CHEBI:24875"/>
    </ligand>
</feature>
<dbReference type="PANTHER" id="PTHR43594:SF1">
    <property type="entry name" value="QUERCETIN 2,3-DIOXYGENASE PA2418-RELATED"/>
    <property type="match status" value="1"/>
</dbReference>
<dbReference type="InterPro" id="IPR011051">
    <property type="entry name" value="RmlC_Cupin_sf"/>
</dbReference>
<dbReference type="CDD" id="cd02247">
    <property type="entry name" value="cupin_pirin_C"/>
    <property type="match status" value="1"/>
</dbReference>
<dbReference type="GO" id="GO:0046872">
    <property type="term" value="F:metal ion binding"/>
    <property type="evidence" value="ECO:0007669"/>
    <property type="project" value="UniProtKB-KW"/>
</dbReference>
<comment type="similarity">
    <text evidence="1 3">Belongs to the pirin family.</text>
</comment>
<dbReference type="PANTHER" id="PTHR43594">
    <property type="entry name" value="QUERCETIN 2,3-DIOXYGENASE"/>
    <property type="match status" value="1"/>
</dbReference>
<dbReference type="SUPFAM" id="SSF51182">
    <property type="entry name" value="RmlC-like cupins"/>
    <property type="match status" value="1"/>
</dbReference>
<dbReference type="InterPro" id="IPR053186">
    <property type="entry name" value="QDO-related"/>
</dbReference>
<feature type="binding site" evidence="2">
    <location>
        <position position="86"/>
    </location>
    <ligand>
        <name>Fe cation</name>
        <dbReference type="ChEBI" id="CHEBI:24875"/>
    </ligand>
</feature>
<keyword evidence="2" id="KW-0479">Metal-binding</keyword>
<dbReference type="Pfam" id="PF02678">
    <property type="entry name" value="Pirin"/>
    <property type="match status" value="1"/>
</dbReference>
<dbReference type="InterPro" id="IPR003829">
    <property type="entry name" value="Pirin_N_dom"/>
</dbReference>
<organism evidence="6 7">
    <name type="scientific">Arenibacter certesii</name>
    <dbReference type="NCBI Taxonomy" id="228955"/>
    <lineage>
        <taxon>Bacteria</taxon>
        <taxon>Pseudomonadati</taxon>
        <taxon>Bacteroidota</taxon>
        <taxon>Flavobacteriia</taxon>
        <taxon>Flavobacteriales</taxon>
        <taxon>Flavobacteriaceae</taxon>
        <taxon>Arenibacter</taxon>
    </lineage>
</organism>